<evidence type="ECO:0000256" key="3">
    <source>
        <dbReference type="ARBA" id="ARBA00022679"/>
    </source>
</evidence>
<evidence type="ECO:0000256" key="2">
    <source>
        <dbReference type="ARBA" id="ARBA00022603"/>
    </source>
</evidence>
<keyword evidence="2" id="KW-0489">Methyltransferase</keyword>
<accession>A0ABN9VMS7</accession>
<dbReference type="CDD" id="cd02440">
    <property type="entry name" value="AdoMet_MTases"/>
    <property type="match status" value="1"/>
</dbReference>
<dbReference type="Proteomes" id="UP001189429">
    <property type="component" value="Unassembled WGS sequence"/>
</dbReference>
<comment type="similarity">
    <text evidence="1">Belongs to the methyltransferase superfamily.</text>
</comment>
<evidence type="ECO:0000313" key="5">
    <source>
        <dbReference type="EMBL" id="CAK0874648.1"/>
    </source>
</evidence>
<dbReference type="InterPro" id="IPR013217">
    <property type="entry name" value="Methyltransf_12"/>
</dbReference>
<protein>
    <recommendedName>
        <fullName evidence="4">Methyltransferase type 12 domain-containing protein</fullName>
    </recommendedName>
</protein>
<dbReference type="PANTHER" id="PTHR12176">
    <property type="entry name" value="SAM-DEPENDENT METHYLTRANSFERASE SUPERFAMILY PROTEIN"/>
    <property type="match status" value="1"/>
</dbReference>
<dbReference type="Pfam" id="PF08242">
    <property type="entry name" value="Methyltransf_12"/>
    <property type="match status" value="1"/>
</dbReference>
<evidence type="ECO:0000256" key="1">
    <source>
        <dbReference type="ARBA" id="ARBA00008361"/>
    </source>
</evidence>
<sequence length="234" mass="25377">PSGPEQAFCPPAGLGAPREMGAPLGEFEWIAGFEALACFFEPGFLQVPLGRALVVGCGRSALSRELAGVFREVVSVDCEPAVVEAMREAEPSLRWVCADCCSGPEMREILEAEGGPFDAVVDKGTLDAVMCVEGMAAALLLECHQALKPGGVYLCASLRGRALLDELFRAGGPCDWECSRTRQRRSHKLSAVGADLLDRRSTPRRRRLRHLWCAPRARGVQCRYPRSARGPPQV</sequence>
<gene>
    <name evidence="5" type="ORF">PCOR1329_LOCUS59483</name>
</gene>
<evidence type="ECO:0000259" key="4">
    <source>
        <dbReference type="Pfam" id="PF08242"/>
    </source>
</evidence>
<dbReference type="InterPro" id="IPR051419">
    <property type="entry name" value="Lys/N-term_MeTrsfase_sf"/>
</dbReference>
<name>A0ABN9VMS7_9DINO</name>
<dbReference type="EMBL" id="CAUYUJ010017416">
    <property type="protein sequence ID" value="CAK0874648.1"/>
    <property type="molecule type" value="Genomic_DNA"/>
</dbReference>
<proteinExistence type="inferred from homology"/>
<keyword evidence="3" id="KW-0808">Transferase</keyword>
<dbReference type="InterPro" id="IPR029063">
    <property type="entry name" value="SAM-dependent_MTases_sf"/>
</dbReference>
<organism evidence="5 6">
    <name type="scientific">Prorocentrum cordatum</name>
    <dbReference type="NCBI Taxonomy" id="2364126"/>
    <lineage>
        <taxon>Eukaryota</taxon>
        <taxon>Sar</taxon>
        <taxon>Alveolata</taxon>
        <taxon>Dinophyceae</taxon>
        <taxon>Prorocentrales</taxon>
        <taxon>Prorocentraceae</taxon>
        <taxon>Prorocentrum</taxon>
    </lineage>
</organism>
<reference evidence="5" key="1">
    <citation type="submission" date="2023-10" db="EMBL/GenBank/DDBJ databases">
        <authorList>
            <person name="Chen Y."/>
            <person name="Shah S."/>
            <person name="Dougan E. K."/>
            <person name="Thang M."/>
            <person name="Chan C."/>
        </authorList>
    </citation>
    <scope>NUCLEOTIDE SEQUENCE [LARGE SCALE GENOMIC DNA]</scope>
</reference>
<dbReference type="Gene3D" id="3.40.50.150">
    <property type="entry name" value="Vaccinia Virus protein VP39"/>
    <property type="match status" value="1"/>
</dbReference>
<feature type="domain" description="Methyltransferase type 12" evidence="4">
    <location>
        <begin position="53"/>
        <end position="152"/>
    </location>
</feature>
<keyword evidence="6" id="KW-1185">Reference proteome</keyword>
<evidence type="ECO:0000313" key="6">
    <source>
        <dbReference type="Proteomes" id="UP001189429"/>
    </source>
</evidence>
<dbReference type="SUPFAM" id="SSF53335">
    <property type="entry name" value="S-adenosyl-L-methionine-dependent methyltransferases"/>
    <property type="match status" value="1"/>
</dbReference>
<comment type="caution">
    <text evidence="5">The sequence shown here is derived from an EMBL/GenBank/DDBJ whole genome shotgun (WGS) entry which is preliminary data.</text>
</comment>
<feature type="non-terminal residue" evidence="5">
    <location>
        <position position="1"/>
    </location>
</feature>